<name>A0ABR1QUD2_9PEZI</name>
<keyword evidence="2" id="KW-1185">Reference proteome</keyword>
<evidence type="ECO:0000313" key="1">
    <source>
        <dbReference type="EMBL" id="KAK7966209.1"/>
    </source>
</evidence>
<gene>
    <name evidence="1" type="ORF">PG986_000486</name>
</gene>
<dbReference type="GeneID" id="92069770"/>
<accession>A0ABR1QUD2</accession>
<protein>
    <submittedName>
        <fullName evidence="1">Uncharacterized protein</fullName>
    </submittedName>
</protein>
<sequence length="287" mass="32463">MAAAFGGRPPRPSRRQYHFPPSIISSIYKAYLARYPGDTRCSSRFARVSRVWAHEVEKRTFRRLVVDVSAVSTTTAHPMNNSNAHHRGSLYMGTPYSGPWGEDNLAKLEAYVRGPRRAFLRELVFILPDPMRDVDACNAAMRRLFDVLGGWGLPQPMQRAYVDLEIFITDEYADLHHNRPLGSVFVFKAGDGRHQQPFSPADASPTRSLRPGPLPLHHVKGLVFGRGRRYVQADAWRAQLCPYLADSLLGVNNSTFVVGDNMTLLPVNDWLHGWFRRMGVDSRSKEC</sequence>
<dbReference type="RefSeq" id="XP_066705601.1">
    <property type="nucleotide sequence ID" value="XM_066836708.1"/>
</dbReference>
<organism evidence="1 2">
    <name type="scientific">Apiospora aurea</name>
    <dbReference type="NCBI Taxonomy" id="335848"/>
    <lineage>
        <taxon>Eukaryota</taxon>
        <taxon>Fungi</taxon>
        <taxon>Dikarya</taxon>
        <taxon>Ascomycota</taxon>
        <taxon>Pezizomycotina</taxon>
        <taxon>Sordariomycetes</taxon>
        <taxon>Xylariomycetidae</taxon>
        <taxon>Amphisphaeriales</taxon>
        <taxon>Apiosporaceae</taxon>
        <taxon>Apiospora</taxon>
    </lineage>
</organism>
<proteinExistence type="predicted"/>
<evidence type="ECO:0000313" key="2">
    <source>
        <dbReference type="Proteomes" id="UP001391051"/>
    </source>
</evidence>
<reference evidence="1 2" key="1">
    <citation type="submission" date="2023-01" db="EMBL/GenBank/DDBJ databases">
        <title>Analysis of 21 Apiospora genomes using comparative genomics revels a genus with tremendous synthesis potential of carbohydrate active enzymes and secondary metabolites.</title>
        <authorList>
            <person name="Sorensen T."/>
        </authorList>
    </citation>
    <scope>NUCLEOTIDE SEQUENCE [LARGE SCALE GENOMIC DNA]</scope>
    <source>
        <strain evidence="1 2">CBS 24483</strain>
    </source>
</reference>
<dbReference type="EMBL" id="JAQQWE010000001">
    <property type="protein sequence ID" value="KAK7966209.1"/>
    <property type="molecule type" value="Genomic_DNA"/>
</dbReference>
<dbReference type="Proteomes" id="UP001391051">
    <property type="component" value="Unassembled WGS sequence"/>
</dbReference>
<comment type="caution">
    <text evidence="1">The sequence shown here is derived from an EMBL/GenBank/DDBJ whole genome shotgun (WGS) entry which is preliminary data.</text>
</comment>